<evidence type="ECO:0000313" key="9">
    <source>
        <dbReference type="EMBL" id="GLV55258.1"/>
    </source>
</evidence>
<dbReference type="InterPro" id="IPR008271">
    <property type="entry name" value="Ser/Thr_kinase_AS"/>
</dbReference>
<name>A0ABQ6FLX1_9CHLR</name>
<reference evidence="9 10" key="1">
    <citation type="submission" date="2023-02" db="EMBL/GenBank/DDBJ databases">
        <title>Dictyobacter halimunensis sp. nov., a new member of the class Ktedonobacteria from forest soil in a geothermal area.</title>
        <authorList>
            <person name="Rachmania M.K."/>
            <person name="Ningsih F."/>
            <person name="Sakai Y."/>
            <person name="Yabe S."/>
            <person name="Yokota A."/>
            <person name="Sjamsuridzal W."/>
        </authorList>
    </citation>
    <scope>NUCLEOTIDE SEQUENCE [LARGE SCALE GENOMIC DNA]</scope>
    <source>
        <strain evidence="9 10">S3.2.2.5</strain>
    </source>
</reference>
<evidence type="ECO:0000256" key="3">
    <source>
        <dbReference type="ARBA" id="ARBA00022741"/>
    </source>
</evidence>
<evidence type="ECO:0000256" key="6">
    <source>
        <dbReference type="PROSITE-ProRule" id="PRU10141"/>
    </source>
</evidence>
<keyword evidence="10" id="KW-1185">Reference proteome</keyword>
<protein>
    <recommendedName>
        <fullName evidence="1">non-specific serine/threonine protein kinase</fullName>
        <ecNumber evidence="1">2.7.11.1</ecNumber>
    </recommendedName>
</protein>
<evidence type="ECO:0000256" key="1">
    <source>
        <dbReference type="ARBA" id="ARBA00012513"/>
    </source>
</evidence>
<comment type="caution">
    <text evidence="9">The sequence shown here is derived from an EMBL/GenBank/DDBJ whole genome shotgun (WGS) entry which is preliminary data.</text>
</comment>
<dbReference type="SMART" id="SM00220">
    <property type="entry name" value="S_TKc"/>
    <property type="match status" value="1"/>
</dbReference>
<dbReference type="Pfam" id="PF00069">
    <property type="entry name" value="Pkinase"/>
    <property type="match status" value="1"/>
</dbReference>
<dbReference type="Gene3D" id="1.10.510.10">
    <property type="entry name" value="Transferase(Phosphotransferase) domain 1"/>
    <property type="match status" value="1"/>
</dbReference>
<feature type="compositionally biased region" description="Polar residues" evidence="7">
    <location>
        <begin position="346"/>
        <end position="356"/>
    </location>
</feature>
<dbReference type="Gene3D" id="3.30.200.20">
    <property type="entry name" value="Phosphorylase Kinase, domain 1"/>
    <property type="match status" value="1"/>
</dbReference>
<organism evidence="9 10">
    <name type="scientific">Dictyobacter halimunensis</name>
    <dbReference type="NCBI Taxonomy" id="3026934"/>
    <lineage>
        <taxon>Bacteria</taxon>
        <taxon>Bacillati</taxon>
        <taxon>Chloroflexota</taxon>
        <taxon>Ktedonobacteria</taxon>
        <taxon>Ktedonobacterales</taxon>
        <taxon>Dictyobacteraceae</taxon>
        <taxon>Dictyobacter</taxon>
    </lineage>
</organism>
<dbReference type="CDD" id="cd14014">
    <property type="entry name" value="STKc_PknB_like"/>
    <property type="match status" value="1"/>
</dbReference>
<gene>
    <name evidence="9" type="ORF">KDH_21050</name>
</gene>
<feature type="region of interest" description="Disordered" evidence="7">
    <location>
        <begin position="346"/>
        <end position="379"/>
    </location>
</feature>
<dbReference type="PANTHER" id="PTHR43289:SF6">
    <property type="entry name" value="SERINE_THREONINE-PROTEIN KINASE NEKL-3"/>
    <property type="match status" value="1"/>
</dbReference>
<dbReference type="Proteomes" id="UP001344906">
    <property type="component" value="Unassembled WGS sequence"/>
</dbReference>
<keyword evidence="5 6" id="KW-0067">ATP-binding</keyword>
<proteinExistence type="predicted"/>
<evidence type="ECO:0000256" key="2">
    <source>
        <dbReference type="ARBA" id="ARBA00022679"/>
    </source>
</evidence>
<feature type="domain" description="Protein kinase" evidence="8">
    <location>
        <begin position="11"/>
        <end position="292"/>
    </location>
</feature>
<dbReference type="PROSITE" id="PS00107">
    <property type="entry name" value="PROTEIN_KINASE_ATP"/>
    <property type="match status" value="1"/>
</dbReference>
<keyword evidence="2" id="KW-0808">Transferase</keyword>
<dbReference type="InterPro" id="IPR017441">
    <property type="entry name" value="Protein_kinase_ATP_BS"/>
</dbReference>
<accession>A0ABQ6FLX1</accession>
<sequence>MNKEPNCFGKYELLEPIGTGGMAQVWKALHPELRRFVAVKILHADLRYVTPGSMTRFINEGQAIAQLHHPNIVQVFDLHIPGPEEEGCDPYLVMEFVDGPTLDKYIQRTSRASQFPTPEEIVELFASISQALDYAHRKNIVHRDIKPSNILLDSTNTEINAMGEPILSDFGLVKIIGAQGPTEMGALMGTPLYIAPEQVQGGEITPKSDLYSLGVILYEICTGTPPFRGDNAYTVMRQHMQDEPTPPTLINPMLPPEIDFVIKHAMAKDPAERFTTATSMTIAVANAFHVPIPERLRVKSSHSQPSLPPELALPPIVGSESSLPTIISVGAAEAQTTFASHANTTRTALPATQQVVAPSKPGTTEPTTPPKAPAPSTSGNRVWRSLWPIALAVLVLLVIGATLLNRVLTLFPSGAASPTNPIVGQMSFYNTGNALDSNNPTINDGVMINLKNVAPPAAGKVYKAWLYDKQQPENDALLLGNISINNGAGTLNYKSPNHQNLLASMSAFVITENAPNDQPVTPVLDTKTWRYSGSIPDQSLASDPEHFSQLDHLRHLLASDPTLDSRGLHNGIDFWFQHDVEQIQQEAASVKNLQDPVLMRQKLTDMLYYMDGPCAATETQATGHLPAAPDKNILNESKIGLLECKQLANIHGHLQHIRLHLAGIVASPGASSSQTSSANAIDAHMVAFTGLITRMHDQVLQLGKLTKDQLKAAQNQRNQLDQLGDSSISKTGWTDPATHQANPGVATLCNQIAGLASINIHRVSSSSP</sequence>
<evidence type="ECO:0000256" key="5">
    <source>
        <dbReference type="ARBA" id="ARBA00022840"/>
    </source>
</evidence>
<dbReference type="InterPro" id="IPR011009">
    <property type="entry name" value="Kinase-like_dom_sf"/>
</dbReference>
<dbReference type="EMBL" id="BSRI01000001">
    <property type="protein sequence ID" value="GLV55258.1"/>
    <property type="molecule type" value="Genomic_DNA"/>
</dbReference>
<dbReference type="PROSITE" id="PS00108">
    <property type="entry name" value="PROTEIN_KINASE_ST"/>
    <property type="match status" value="1"/>
</dbReference>
<evidence type="ECO:0000313" key="10">
    <source>
        <dbReference type="Proteomes" id="UP001344906"/>
    </source>
</evidence>
<dbReference type="PROSITE" id="PS50011">
    <property type="entry name" value="PROTEIN_KINASE_DOM"/>
    <property type="match status" value="1"/>
</dbReference>
<feature type="binding site" evidence="6">
    <location>
        <position position="40"/>
    </location>
    <ligand>
        <name>ATP</name>
        <dbReference type="ChEBI" id="CHEBI:30616"/>
    </ligand>
</feature>
<dbReference type="EC" id="2.7.11.1" evidence="1"/>
<evidence type="ECO:0000256" key="7">
    <source>
        <dbReference type="SAM" id="MobiDB-lite"/>
    </source>
</evidence>
<dbReference type="InterPro" id="IPR000719">
    <property type="entry name" value="Prot_kinase_dom"/>
</dbReference>
<evidence type="ECO:0000259" key="8">
    <source>
        <dbReference type="PROSITE" id="PS50011"/>
    </source>
</evidence>
<dbReference type="SUPFAM" id="SSF56112">
    <property type="entry name" value="Protein kinase-like (PK-like)"/>
    <property type="match status" value="1"/>
</dbReference>
<evidence type="ECO:0000256" key="4">
    <source>
        <dbReference type="ARBA" id="ARBA00022777"/>
    </source>
</evidence>
<keyword evidence="4" id="KW-0418">Kinase</keyword>
<dbReference type="RefSeq" id="WP_338249441.1">
    <property type="nucleotide sequence ID" value="NZ_BSRI01000001.1"/>
</dbReference>
<keyword evidence="3 6" id="KW-0547">Nucleotide-binding</keyword>
<dbReference type="PANTHER" id="PTHR43289">
    <property type="entry name" value="MITOGEN-ACTIVATED PROTEIN KINASE KINASE KINASE 20-RELATED"/>
    <property type="match status" value="1"/>
</dbReference>